<dbReference type="PRINTS" id="PR00598">
    <property type="entry name" value="HTHMARR"/>
</dbReference>
<dbReference type="SMART" id="SM00347">
    <property type="entry name" value="HTH_MARR"/>
    <property type="match status" value="1"/>
</dbReference>
<dbReference type="GO" id="GO:0006950">
    <property type="term" value="P:response to stress"/>
    <property type="evidence" value="ECO:0007669"/>
    <property type="project" value="TreeGrafter"/>
</dbReference>
<evidence type="ECO:0000313" key="3">
    <source>
        <dbReference type="Proteomes" id="UP000502677"/>
    </source>
</evidence>
<reference evidence="2 3" key="1">
    <citation type="submission" date="2020-03" db="EMBL/GenBank/DDBJ databases">
        <title>Leucobacter sp. nov., isolated from beetles.</title>
        <authorList>
            <person name="Hyun D.-W."/>
            <person name="Bae J.-W."/>
        </authorList>
    </citation>
    <scope>NUCLEOTIDE SEQUENCE [LARGE SCALE GENOMIC DNA]</scope>
    <source>
        <strain evidence="2 3">HDW9C</strain>
    </source>
</reference>
<keyword evidence="3" id="KW-1185">Reference proteome</keyword>
<dbReference type="PROSITE" id="PS50995">
    <property type="entry name" value="HTH_MARR_2"/>
    <property type="match status" value="1"/>
</dbReference>
<dbReference type="AlphaFoldDB" id="A0A6G7XJZ5"/>
<gene>
    <name evidence="2" type="ORF">G7068_13980</name>
</gene>
<dbReference type="Gene3D" id="1.10.10.10">
    <property type="entry name" value="Winged helix-like DNA-binding domain superfamily/Winged helix DNA-binding domain"/>
    <property type="match status" value="1"/>
</dbReference>
<proteinExistence type="predicted"/>
<dbReference type="SUPFAM" id="SSF46785">
    <property type="entry name" value="Winged helix' DNA-binding domain"/>
    <property type="match status" value="1"/>
</dbReference>
<dbReference type="Proteomes" id="UP000502677">
    <property type="component" value="Chromosome"/>
</dbReference>
<dbReference type="InterPro" id="IPR000835">
    <property type="entry name" value="HTH_MarR-typ"/>
</dbReference>
<name>A0A6G7XJZ5_9MICO</name>
<organism evidence="2 3">
    <name type="scientific">Leucobacter viscericola</name>
    <dbReference type="NCBI Taxonomy" id="2714935"/>
    <lineage>
        <taxon>Bacteria</taxon>
        <taxon>Bacillati</taxon>
        <taxon>Actinomycetota</taxon>
        <taxon>Actinomycetes</taxon>
        <taxon>Micrococcales</taxon>
        <taxon>Microbacteriaceae</taxon>
        <taxon>Leucobacter</taxon>
    </lineage>
</organism>
<dbReference type="KEGG" id="lvi:G7068_13980"/>
<feature type="domain" description="HTH marR-type" evidence="1">
    <location>
        <begin position="4"/>
        <end position="140"/>
    </location>
</feature>
<dbReference type="EMBL" id="CP049863">
    <property type="protein sequence ID" value="QIK64895.1"/>
    <property type="molecule type" value="Genomic_DNA"/>
</dbReference>
<dbReference type="Pfam" id="PF12802">
    <property type="entry name" value="MarR_2"/>
    <property type="match status" value="1"/>
</dbReference>
<evidence type="ECO:0000259" key="1">
    <source>
        <dbReference type="PROSITE" id="PS50995"/>
    </source>
</evidence>
<dbReference type="PANTHER" id="PTHR33164:SF43">
    <property type="entry name" value="HTH-TYPE TRANSCRIPTIONAL REPRESSOR YETL"/>
    <property type="match status" value="1"/>
</dbReference>
<dbReference type="GO" id="GO:0003700">
    <property type="term" value="F:DNA-binding transcription factor activity"/>
    <property type="evidence" value="ECO:0007669"/>
    <property type="project" value="InterPro"/>
</dbReference>
<dbReference type="InterPro" id="IPR036388">
    <property type="entry name" value="WH-like_DNA-bd_sf"/>
</dbReference>
<sequence length="147" mass="16354">MAQEMQLLRAVRSFSDAQDRMHGGMKHGMKMNATDLAALRLIIIREEQQRSVSPHEIASHLRISTASTTKLLDRLTNSGHVRRAPHATDRRARVIELTDTARAEFFKRFGPQLAAMRAAFEGFSDEELDAAARVIDAVSAAIDPESN</sequence>
<evidence type="ECO:0000313" key="2">
    <source>
        <dbReference type="EMBL" id="QIK64895.1"/>
    </source>
</evidence>
<dbReference type="InterPro" id="IPR036390">
    <property type="entry name" value="WH_DNA-bd_sf"/>
</dbReference>
<protein>
    <submittedName>
        <fullName evidence="2">MarR family transcriptional regulator</fullName>
    </submittedName>
</protein>
<accession>A0A6G7XJZ5</accession>
<dbReference type="PANTHER" id="PTHR33164">
    <property type="entry name" value="TRANSCRIPTIONAL REGULATOR, MARR FAMILY"/>
    <property type="match status" value="1"/>
</dbReference>
<dbReference type="InterPro" id="IPR039422">
    <property type="entry name" value="MarR/SlyA-like"/>
</dbReference>